<dbReference type="Pfam" id="PF02597">
    <property type="entry name" value="ThiS"/>
    <property type="match status" value="1"/>
</dbReference>
<dbReference type="Proteomes" id="UP000256877">
    <property type="component" value="Unassembled WGS sequence"/>
</dbReference>
<gene>
    <name evidence="2" type="ORF">CGL51_11400</name>
    <name evidence="3" type="ORF">CGL52_09915</name>
    <name evidence="1" type="ORF">HA333_07390</name>
</gene>
<dbReference type="SUPFAM" id="SSF54285">
    <property type="entry name" value="MoaD/ThiS"/>
    <property type="match status" value="1"/>
</dbReference>
<dbReference type="NCBIfam" id="TIGR01687">
    <property type="entry name" value="moaD_arch"/>
    <property type="match status" value="1"/>
</dbReference>
<evidence type="ECO:0000313" key="1">
    <source>
        <dbReference type="EMBL" id="HII47257.1"/>
    </source>
</evidence>
<dbReference type="OrthoDB" id="98357at2157"/>
<dbReference type="Proteomes" id="UP000651120">
    <property type="component" value="Unassembled WGS sequence"/>
</dbReference>
<evidence type="ECO:0000313" key="2">
    <source>
        <dbReference type="EMBL" id="RFA93979.1"/>
    </source>
</evidence>
<dbReference type="AlphaFoldDB" id="A0A371QVK5"/>
<dbReference type="InterPro" id="IPR052045">
    <property type="entry name" value="Sulfur_Carrier/Prot_Modifier"/>
</dbReference>
<evidence type="ECO:0000313" key="5">
    <source>
        <dbReference type="Proteomes" id="UP000257123"/>
    </source>
</evidence>
<dbReference type="OMA" id="NGHNIEH"/>
<dbReference type="PANTHER" id="PTHR38031:SF1">
    <property type="entry name" value="SULFUR CARRIER PROTEIN CYSO"/>
    <property type="match status" value="1"/>
</dbReference>
<dbReference type="EMBL" id="NMUE01000046">
    <property type="protein sequence ID" value="RFA93979.1"/>
    <property type="molecule type" value="Genomic_DNA"/>
</dbReference>
<evidence type="ECO:0000313" key="3">
    <source>
        <dbReference type="EMBL" id="RFA97218.1"/>
    </source>
</evidence>
<comment type="caution">
    <text evidence="2">The sequence shown here is derived from an EMBL/GenBank/DDBJ whole genome shotgun (WGS) entry which is preliminary data.</text>
</comment>
<organism evidence="2 5">
    <name type="scientific">Pyrobaculum aerophilum</name>
    <dbReference type="NCBI Taxonomy" id="13773"/>
    <lineage>
        <taxon>Archaea</taxon>
        <taxon>Thermoproteota</taxon>
        <taxon>Thermoprotei</taxon>
        <taxon>Thermoproteales</taxon>
        <taxon>Thermoproteaceae</taxon>
        <taxon>Pyrobaculum</taxon>
    </lineage>
</organism>
<protein>
    <submittedName>
        <fullName evidence="1">MoaD family protein</fullName>
    </submittedName>
    <submittedName>
        <fullName evidence="2">Molybdopterin synthase sulfur carrier subunit</fullName>
    </submittedName>
</protein>
<proteinExistence type="predicted"/>
<dbReference type="EMBL" id="DUJP01000027">
    <property type="protein sequence ID" value="HII47257.1"/>
    <property type="molecule type" value="Genomic_DNA"/>
</dbReference>
<dbReference type="Proteomes" id="UP000257123">
    <property type="component" value="Unassembled WGS sequence"/>
</dbReference>
<reference evidence="1" key="2">
    <citation type="journal article" date="2020" name="bioRxiv">
        <title>A rank-normalized archaeal taxonomy based on genome phylogeny resolves widespread incomplete and uneven classifications.</title>
        <authorList>
            <person name="Rinke C."/>
            <person name="Chuvochina M."/>
            <person name="Mussig A.J."/>
            <person name="Chaumeil P.-A."/>
            <person name="Waite D.W."/>
            <person name="Whitman W.B."/>
            <person name="Parks D.H."/>
            <person name="Hugenholtz P."/>
        </authorList>
    </citation>
    <scope>NUCLEOTIDE SEQUENCE</scope>
    <source>
        <strain evidence="1">UBA8839</strain>
    </source>
</reference>
<dbReference type="InterPro" id="IPR003749">
    <property type="entry name" value="ThiS/MoaD-like"/>
</dbReference>
<evidence type="ECO:0000313" key="4">
    <source>
        <dbReference type="Proteomes" id="UP000256877"/>
    </source>
</evidence>
<dbReference type="GeneID" id="1464305"/>
<sequence>MKIRVKFLATLYDLTGVMKTELEVPQGITVKSLIDILNEKFPKLKSELLEEGNQLKPMYNILVNGRAVEWLKGLDTELKEGDEVVFIPPAAGG</sequence>
<name>A0A371QVK5_9CREN</name>
<dbReference type="RefSeq" id="WP_011008440.1">
    <property type="nucleotide sequence ID" value="NZ_DAIOPL010000045.1"/>
</dbReference>
<dbReference type="InterPro" id="IPR012675">
    <property type="entry name" value="Beta-grasp_dom_sf"/>
</dbReference>
<dbReference type="NCBIfam" id="NF041918">
    <property type="entry name" value="SAMP1"/>
    <property type="match status" value="1"/>
</dbReference>
<dbReference type="InterPro" id="IPR016155">
    <property type="entry name" value="Mopterin_synth/thiamin_S_b"/>
</dbReference>
<accession>A0A371QVK5</accession>
<dbReference type="EMBL" id="NMUF01000030">
    <property type="protein sequence ID" value="RFA97218.1"/>
    <property type="molecule type" value="Genomic_DNA"/>
</dbReference>
<dbReference type="PANTHER" id="PTHR38031">
    <property type="entry name" value="SULFUR CARRIER PROTEIN SLR0821-RELATED"/>
    <property type="match status" value="1"/>
</dbReference>
<dbReference type="InterPro" id="IPR010038">
    <property type="entry name" value="MoaD_arc-typ"/>
</dbReference>
<dbReference type="InterPro" id="IPR054834">
    <property type="entry name" value="SAMP1_3"/>
</dbReference>
<dbReference type="Gene3D" id="3.10.20.30">
    <property type="match status" value="1"/>
</dbReference>
<reference evidence="4 5" key="1">
    <citation type="submission" date="2017-07" db="EMBL/GenBank/DDBJ databases">
        <title>Draft genome sequence of aerobic hyperthermophilic archaea, Pyrobaculum aerophilum YKB31 and YKB32.</title>
        <authorList>
            <person name="Mochizuki T."/>
            <person name="Berliner A.J."/>
            <person name="Yoshida-Takashima Y."/>
            <person name="Takaki Y."/>
            <person name="Nunoura T."/>
            <person name="Takai K."/>
        </authorList>
    </citation>
    <scope>NUCLEOTIDE SEQUENCE [LARGE SCALE GENOMIC DNA]</scope>
    <source>
        <strain evidence="2 5">YKB31</strain>
        <strain evidence="3 4">YKB32</strain>
    </source>
</reference>